<reference evidence="5" key="1">
    <citation type="submission" date="2016-10" db="EMBL/GenBank/DDBJ databases">
        <title>Sequence of Gallionella enrichment culture.</title>
        <authorList>
            <person name="Poehlein A."/>
            <person name="Muehling M."/>
            <person name="Daniel R."/>
        </authorList>
    </citation>
    <scope>NUCLEOTIDE SEQUENCE</scope>
</reference>
<name>A0A1J5PWU3_9ZZZZ</name>
<comment type="caution">
    <text evidence="5">The sequence shown here is derived from an EMBL/GenBank/DDBJ whole genome shotgun (WGS) entry which is preliminary data.</text>
</comment>
<dbReference type="InterPro" id="IPR000524">
    <property type="entry name" value="Tscrpt_reg_HTH_GntR"/>
</dbReference>
<dbReference type="InterPro" id="IPR036388">
    <property type="entry name" value="WH-like_DNA-bd_sf"/>
</dbReference>
<dbReference type="SUPFAM" id="SSF48008">
    <property type="entry name" value="GntR ligand-binding domain-like"/>
    <property type="match status" value="1"/>
</dbReference>
<dbReference type="PROSITE" id="PS50949">
    <property type="entry name" value="HTH_GNTR"/>
    <property type="match status" value="1"/>
</dbReference>
<gene>
    <name evidence="5" type="ORF">GALL_423700</name>
</gene>
<dbReference type="Pfam" id="PF07729">
    <property type="entry name" value="FCD"/>
    <property type="match status" value="1"/>
</dbReference>
<dbReference type="GO" id="GO:0003677">
    <property type="term" value="F:DNA binding"/>
    <property type="evidence" value="ECO:0007669"/>
    <property type="project" value="UniProtKB-KW"/>
</dbReference>
<dbReference type="InterPro" id="IPR008920">
    <property type="entry name" value="TF_FadR/GntR_C"/>
</dbReference>
<keyword evidence="1" id="KW-0805">Transcription regulation</keyword>
<dbReference type="PANTHER" id="PTHR43537">
    <property type="entry name" value="TRANSCRIPTIONAL REGULATOR, GNTR FAMILY"/>
    <property type="match status" value="1"/>
</dbReference>
<organism evidence="5">
    <name type="scientific">mine drainage metagenome</name>
    <dbReference type="NCBI Taxonomy" id="410659"/>
    <lineage>
        <taxon>unclassified sequences</taxon>
        <taxon>metagenomes</taxon>
        <taxon>ecological metagenomes</taxon>
    </lineage>
</organism>
<dbReference type="Gene3D" id="1.10.10.10">
    <property type="entry name" value="Winged helix-like DNA-binding domain superfamily/Winged helix DNA-binding domain"/>
    <property type="match status" value="1"/>
</dbReference>
<feature type="domain" description="HTH gntR-type" evidence="4">
    <location>
        <begin position="8"/>
        <end position="75"/>
    </location>
</feature>
<sequence>MARGIVVTSLVDALVEDLRSQVVSGALAPGTPLTELDVATRYEVARASARAAIERLTAEKVLVRNTHKTARVVHLGPDDVRDIYRTRTYLESEVLRRLAALRRVPEAAREANAEIAVLWAQGSYAIVEPDMRFHTSLIDELGSERTSAMYHSLAFEVKLCMAQLQGRQQLSPEIIVAEHARLLELIAAGDATGAAAMLDEHLARARELLAASLGGEAGPEAFVPSSALRGPVR</sequence>
<evidence type="ECO:0000313" key="5">
    <source>
        <dbReference type="EMBL" id="OIQ75953.1"/>
    </source>
</evidence>
<accession>A0A1J5PWU3</accession>
<dbReference type="SUPFAM" id="SSF46785">
    <property type="entry name" value="Winged helix' DNA-binding domain"/>
    <property type="match status" value="1"/>
</dbReference>
<dbReference type="AlphaFoldDB" id="A0A1J5PWU3"/>
<evidence type="ECO:0000256" key="2">
    <source>
        <dbReference type="ARBA" id="ARBA00023125"/>
    </source>
</evidence>
<dbReference type="Gene3D" id="1.20.120.530">
    <property type="entry name" value="GntR ligand-binding domain-like"/>
    <property type="match status" value="1"/>
</dbReference>
<dbReference type="EMBL" id="MLJW01002006">
    <property type="protein sequence ID" value="OIQ75953.1"/>
    <property type="molecule type" value="Genomic_DNA"/>
</dbReference>
<dbReference type="GO" id="GO:0003700">
    <property type="term" value="F:DNA-binding transcription factor activity"/>
    <property type="evidence" value="ECO:0007669"/>
    <property type="project" value="InterPro"/>
</dbReference>
<dbReference type="SMART" id="SM00345">
    <property type="entry name" value="HTH_GNTR"/>
    <property type="match status" value="1"/>
</dbReference>
<dbReference type="InterPro" id="IPR011711">
    <property type="entry name" value="GntR_C"/>
</dbReference>
<dbReference type="SMART" id="SM00895">
    <property type="entry name" value="FCD"/>
    <property type="match status" value="1"/>
</dbReference>
<evidence type="ECO:0000256" key="1">
    <source>
        <dbReference type="ARBA" id="ARBA00023015"/>
    </source>
</evidence>
<dbReference type="Pfam" id="PF00392">
    <property type="entry name" value="GntR"/>
    <property type="match status" value="1"/>
</dbReference>
<protein>
    <submittedName>
        <fullName evidence="5">Transcriptional regulator NanR</fullName>
    </submittedName>
</protein>
<keyword evidence="3" id="KW-0804">Transcription</keyword>
<evidence type="ECO:0000256" key="3">
    <source>
        <dbReference type="ARBA" id="ARBA00023163"/>
    </source>
</evidence>
<dbReference type="PANTHER" id="PTHR43537:SF45">
    <property type="entry name" value="GNTR FAMILY REGULATORY PROTEIN"/>
    <property type="match status" value="1"/>
</dbReference>
<evidence type="ECO:0000259" key="4">
    <source>
        <dbReference type="PROSITE" id="PS50949"/>
    </source>
</evidence>
<proteinExistence type="predicted"/>
<keyword evidence="2" id="KW-0238">DNA-binding</keyword>
<dbReference type="InterPro" id="IPR036390">
    <property type="entry name" value="WH_DNA-bd_sf"/>
</dbReference>